<gene>
    <name evidence="1" type="ORF">SAMN02927935_04231</name>
</gene>
<dbReference type="RefSeq" id="WP_050501254.1">
    <property type="nucleotide sequence ID" value="NZ_CBCSIN010000019.1"/>
</dbReference>
<comment type="caution">
    <text evidence="1">The sequence shown here is derived from an EMBL/GenBank/DDBJ whole genome shotgun (WGS) entry which is preliminary data.</text>
</comment>
<proteinExistence type="predicted"/>
<sequence>MRFFICDDGYPSIESNSDYRILTDFIKDDIQRGFYGVNEFIEACKLVRSGNLPFWEGTGNSHTITIKPNGVGIFNEYTEESMIVSSIDEFEGCLEQWKSLFFNMGDFTNETK</sequence>
<evidence type="ECO:0000313" key="2">
    <source>
        <dbReference type="Proteomes" id="UP000183031"/>
    </source>
</evidence>
<reference evidence="1 2" key="1">
    <citation type="submission" date="2016-10" db="EMBL/GenBank/DDBJ databases">
        <authorList>
            <person name="Varghese N."/>
            <person name="Submissions S."/>
        </authorList>
    </citation>
    <scope>NUCLEOTIDE SEQUENCE [LARGE SCALE GENOMIC DNA]</scope>
    <source>
        <strain evidence="1 2">CGMCC 1.6853</strain>
    </source>
</reference>
<protein>
    <submittedName>
        <fullName evidence="1">Uncharacterized protein</fullName>
    </submittedName>
</protein>
<organism evidence="1 2">
    <name type="scientific">Serratia nematodiphila</name>
    <dbReference type="NCBI Taxonomy" id="458197"/>
    <lineage>
        <taxon>Bacteria</taxon>
        <taxon>Pseudomonadati</taxon>
        <taxon>Pseudomonadota</taxon>
        <taxon>Gammaproteobacteria</taxon>
        <taxon>Enterobacterales</taxon>
        <taxon>Yersiniaceae</taxon>
        <taxon>Serratia</taxon>
    </lineage>
</organism>
<dbReference type="Proteomes" id="UP000183031">
    <property type="component" value="Unassembled WGS sequence"/>
</dbReference>
<accession>A0A1G5LEP9</accession>
<evidence type="ECO:0000313" key="1">
    <source>
        <dbReference type="EMBL" id="SCZ10629.1"/>
    </source>
</evidence>
<name>A0A1G5LEP9_9GAMM</name>
<dbReference type="EMBL" id="FMUT01000013">
    <property type="protein sequence ID" value="SCZ10629.1"/>
    <property type="molecule type" value="Genomic_DNA"/>
</dbReference>
<keyword evidence="2" id="KW-1185">Reference proteome</keyword>